<accession>A0AAV1FAX0</accession>
<feature type="domain" description="DUF6570" evidence="3">
    <location>
        <begin position="770"/>
        <end position="896"/>
    </location>
</feature>
<proteinExistence type="predicted"/>
<feature type="non-terminal residue" evidence="4">
    <location>
        <position position="916"/>
    </location>
</feature>
<dbReference type="Proteomes" id="UP001178508">
    <property type="component" value="Chromosome 6"/>
</dbReference>
<dbReference type="InterPro" id="IPR006928">
    <property type="entry name" value="Herpes_teg_USP"/>
</dbReference>
<dbReference type="AlphaFoldDB" id="A0AAV1FAX0"/>
<feature type="domain" description="Peptidase C76" evidence="2">
    <location>
        <begin position="96"/>
        <end position="241"/>
    </location>
</feature>
<evidence type="ECO:0000313" key="4">
    <source>
        <dbReference type="EMBL" id="CAJ1057886.1"/>
    </source>
</evidence>
<feature type="compositionally biased region" description="Basic and acidic residues" evidence="1">
    <location>
        <begin position="374"/>
        <end position="391"/>
    </location>
</feature>
<dbReference type="SUPFAM" id="SSF54001">
    <property type="entry name" value="Cysteine proteinases"/>
    <property type="match status" value="1"/>
</dbReference>
<evidence type="ECO:0000259" key="3">
    <source>
        <dbReference type="Pfam" id="PF20209"/>
    </source>
</evidence>
<dbReference type="Gene3D" id="3.90.70.120">
    <property type="match status" value="1"/>
</dbReference>
<organism evidence="4 5">
    <name type="scientific">Xyrichtys novacula</name>
    <name type="common">Pearly razorfish</name>
    <name type="synonym">Hemipteronotus novacula</name>
    <dbReference type="NCBI Taxonomy" id="13765"/>
    <lineage>
        <taxon>Eukaryota</taxon>
        <taxon>Metazoa</taxon>
        <taxon>Chordata</taxon>
        <taxon>Craniata</taxon>
        <taxon>Vertebrata</taxon>
        <taxon>Euteleostomi</taxon>
        <taxon>Actinopterygii</taxon>
        <taxon>Neopterygii</taxon>
        <taxon>Teleostei</taxon>
        <taxon>Neoteleostei</taxon>
        <taxon>Acanthomorphata</taxon>
        <taxon>Eupercaria</taxon>
        <taxon>Labriformes</taxon>
        <taxon>Labridae</taxon>
        <taxon>Xyrichtys</taxon>
    </lineage>
</organism>
<name>A0AAV1FAX0_XYRNO</name>
<dbReference type="InterPro" id="IPR038765">
    <property type="entry name" value="Papain-like_cys_pep_sf"/>
</dbReference>
<dbReference type="EMBL" id="OY660869">
    <property type="protein sequence ID" value="CAJ1057886.1"/>
    <property type="molecule type" value="Genomic_DNA"/>
</dbReference>
<protein>
    <submittedName>
        <fullName evidence="4">Uncharacterized protein LOC117832690 isoform X1</fullName>
    </submittedName>
</protein>
<dbReference type="InterPro" id="IPR046700">
    <property type="entry name" value="DUF6570"/>
</dbReference>
<keyword evidence="5" id="KW-1185">Reference proteome</keyword>
<dbReference type="Pfam" id="PF20209">
    <property type="entry name" value="DUF6570"/>
    <property type="match status" value="1"/>
</dbReference>
<sequence length="916" mass="107442">MVSDVNTVNQGGQSASCLSQVSDADVSKRNVYEPPIASPSDCGAIKHRSQSNDPDVQQVPYADIGKNCSDVNVSGSSQHENVNTAYQSGEQSVCASRSQASLKYGRSRNKQCTCNSLTFLAFLYENENITRADLDRVLDKGNVVYKQVRKTVRNHIHLTTDELPKWVPARSHMQRVDMLQLSRYGTFGDPDPGAVDTFLELEMGLSCLLSDVQYALLLMASLCIAVFRTRSGRYGFFDPHARTPHGLPRLQPRSTPGTAVMVTFTRLSDMIHRLISYHHILSTPESCKYELKPVVFYDVNPNDDIPATEGMCTSSSVITTQIQDTQSNFTQALINNPVTSDNVLNDISSTLSKLNKAQKKKILRRVMTPQKTPQKKDNQKRKEREKYAKDETYKAKKKCYSMSRYSVNPEIQTKKRQNIRSKYRESTDFRLKQKLYMTRKYRENVDFKNRQKQYMNKKYRENVDFKDRQKQYLNKKYRENVDFKDRQKQYLNKKYRENVDFKDRQKQYLNKKYRENVHFKDRKKQYITKKYKDNVDFKARQKQYITKKYKDNVDFKARQKQYITTKYKENVAFKATQKQYITTKYSENVAFKTRQKEYIRKKYSEDVNFRQRQRSFMHHRYANDIFRHQHRQLMRRMMRDRYKKNLAYRTMHKTRCALKISQKYKAISKRTRQTDRESENPLIESAISDFRSHIKAGPTHVCTVCHKASFPNQVQKCKRSNYVKNPIMVSACLKGQYVHECNDNCRNQCTVPDERKTEWICHTCHNHVKNGSMPKLAIANNLELADIPPELCDLNILERHLIAKCITFAKIIPLPKGRQRAIHGNVVCVPSEVQETIHALPRLRNESQVMRVKLKRRLSYRGHHLFQTVTWSKLVQALHKLKEIHPQYEDITIRDEEELCDPTLPDDGYEDEDEDD</sequence>
<evidence type="ECO:0000256" key="1">
    <source>
        <dbReference type="SAM" id="MobiDB-lite"/>
    </source>
</evidence>
<feature type="region of interest" description="Disordered" evidence="1">
    <location>
        <begin position="31"/>
        <end position="54"/>
    </location>
</feature>
<evidence type="ECO:0000313" key="5">
    <source>
        <dbReference type="Proteomes" id="UP001178508"/>
    </source>
</evidence>
<gene>
    <name evidence="4" type="ORF">XNOV1_A043260</name>
</gene>
<dbReference type="Pfam" id="PF04843">
    <property type="entry name" value="Herpes_teg_N"/>
    <property type="match status" value="1"/>
</dbReference>
<evidence type="ECO:0000259" key="2">
    <source>
        <dbReference type="Pfam" id="PF04843"/>
    </source>
</evidence>
<reference evidence="4" key="1">
    <citation type="submission" date="2023-08" db="EMBL/GenBank/DDBJ databases">
        <authorList>
            <person name="Alioto T."/>
            <person name="Alioto T."/>
            <person name="Gomez Garrido J."/>
        </authorList>
    </citation>
    <scope>NUCLEOTIDE SEQUENCE</scope>
</reference>
<feature type="region of interest" description="Disordered" evidence="1">
    <location>
        <begin position="365"/>
        <end position="391"/>
    </location>
</feature>